<organism evidence="2 3">
    <name type="scientific">Vibrio spartinae</name>
    <dbReference type="NCBI Taxonomy" id="1918945"/>
    <lineage>
        <taxon>Bacteria</taxon>
        <taxon>Pseudomonadati</taxon>
        <taxon>Pseudomonadota</taxon>
        <taxon>Gammaproteobacteria</taxon>
        <taxon>Vibrionales</taxon>
        <taxon>Vibrionaceae</taxon>
        <taxon>Vibrio</taxon>
    </lineage>
</organism>
<proteinExistence type="predicted"/>
<name>A0A1N6M760_9VIBR</name>
<keyword evidence="1" id="KW-0812">Transmembrane</keyword>
<sequence length="37" mass="3883">MGCCNNPPPGGSNNVSLFLKYIGVLFAVIVLITLLFG</sequence>
<protein>
    <submittedName>
        <fullName evidence="2">Uncharacterized protein</fullName>
    </submittedName>
</protein>
<gene>
    <name evidence="2" type="ORF">VSP9026_02915</name>
</gene>
<evidence type="ECO:0000313" key="3">
    <source>
        <dbReference type="Proteomes" id="UP000184774"/>
    </source>
</evidence>
<dbReference type="EMBL" id="FSSB01000018">
    <property type="protein sequence ID" value="SIO95176.1"/>
    <property type="molecule type" value="Genomic_DNA"/>
</dbReference>
<reference evidence="2 3" key="1">
    <citation type="submission" date="2016-12" db="EMBL/GenBank/DDBJ databases">
        <authorList>
            <person name="Song W.-J."/>
            <person name="Kurnit D.M."/>
        </authorList>
    </citation>
    <scope>NUCLEOTIDE SEQUENCE [LARGE SCALE GENOMIC DNA]</scope>
    <source>
        <strain evidence="2 3">CECT 9026</strain>
    </source>
</reference>
<keyword evidence="1" id="KW-0472">Membrane</keyword>
<evidence type="ECO:0000256" key="1">
    <source>
        <dbReference type="SAM" id="Phobius"/>
    </source>
</evidence>
<feature type="transmembrane region" description="Helical" evidence="1">
    <location>
        <begin position="18"/>
        <end position="36"/>
    </location>
</feature>
<evidence type="ECO:0000313" key="2">
    <source>
        <dbReference type="EMBL" id="SIO95176.1"/>
    </source>
</evidence>
<dbReference type="AlphaFoldDB" id="A0A1N6M760"/>
<accession>A0A1N6M760</accession>
<keyword evidence="1" id="KW-1133">Transmembrane helix</keyword>
<dbReference type="Proteomes" id="UP000184774">
    <property type="component" value="Unassembled WGS sequence"/>
</dbReference>